<dbReference type="Pfam" id="PF19125">
    <property type="entry name" value="DUF5809"/>
    <property type="match status" value="1"/>
</dbReference>
<gene>
    <name evidence="1" type="ORF">ACFQEU_11220</name>
</gene>
<evidence type="ECO:0000313" key="1">
    <source>
        <dbReference type="EMBL" id="MFC6754025.1"/>
    </source>
</evidence>
<proteinExistence type="predicted"/>
<dbReference type="RefSeq" id="WP_379782148.1">
    <property type="nucleotide sequence ID" value="NZ_JBHSWW010000181.1"/>
</dbReference>
<keyword evidence="2" id="KW-1185">Reference proteome</keyword>
<organism evidence="1 2">
    <name type="scientific">Halorubrum tibetense</name>
    <dbReference type="NCBI Taxonomy" id="175631"/>
    <lineage>
        <taxon>Archaea</taxon>
        <taxon>Methanobacteriati</taxon>
        <taxon>Methanobacteriota</taxon>
        <taxon>Stenosarchaea group</taxon>
        <taxon>Halobacteria</taxon>
        <taxon>Halobacteriales</taxon>
        <taxon>Haloferacaceae</taxon>
        <taxon>Halorubrum</taxon>
    </lineage>
</organism>
<dbReference type="Proteomes" id="UP001596442">
    <property type="component" value="Unassembled WGS sequence"/>
</dbReference>
<accession>A0ABD5SBH4</accession>
<dbReference type="AlphaFoldDB" id="A0ABD5SBH4"/>
<name>A0ABD5SBH4_9EURY</name>
<sequence>MRTRGPFAPTTRSEALERYEDAGPAAQTVVRETAKAMEFGADEYDERVRPEVVETARDAIFAELLAVHVGTEAEFDEWLSTSDYDEADVTRLGGERVDNVAWHPIPFAETVIATTFQDGEDAAVSTLRRNAFGRVYREEFYESGR</sequence>
<reference evidence="1 2" key="1">
    <citation type="journal article" date="2019" name="Int. J. Syst. Evol. Microbiol.">
        <title>The Global Catalogue of Microorganisms (GCM) 10K type strain sequencing project: providing services to taxonomists for standard genome sequencing and annotation.</title>
        <authorList>
            <consortium name="The Broad Institute Genomics Platform"/>
            <consortium name="The Broad Institute Genome Sequencing Center for Infectious Disease"/>
            <person name="Wu L."/>
            <person name="Ma J."/>
        </authorList>
    </citation>
    <scope>NUCLEOTIDE SEQUENCE [LARGE SCALE GENOMIC DNA]</scope>
    <source>
        <strain evidence="1 2">CGMCC 1.3239</strain>
    </source>
</reference>
<protein>
    <submittedName>
        <fullName evidence="1">DUF5809 family protein</fullName>
    </submittedName>
</protein>
<evidence type="ECO:0000313" key="2">
    <source>
        <dbReference type="Proteomes" id="UP001596442"/>
    </source>
</evidence>
<comment type="caution">
    <text evidence="1">The sequence shown here is derived from an EMBL/GenBank/DDBJ whole genome shotgun (WGS) entry which is preliminary data.</text>
</comment>
<dbReference type="EMBL" id="JBHSWW010000181">
    <property type="protein sequence ID" value="MFC6754025.1"/>
    <property type="molecule type" value="Genomic_DNA"/>
</dbReference>
<dbReference type="InterPro" id="IPR043832">
    <property type="entry name" value="DUF5809"/>
</dbReference>